<dbReference type="InterPro" id="IPR028098">
    <property type="entry name" value="Glyco_trans_4-like_N"/>
</dbReference>
<keyword evidence="2" id="KW-0808">Transferase</keyword>
<dbReference type="PANTHER" id="PTHR45947">
    <property type="entry name" value="SULFOQUINOVOSYL TRANSFERASE SQD2"/>
    <property type="match status" value="1"/>
</dbReference>
<evidence type="ECO:0000259" key="3">
    <source>
        <dbReference type="Pfam" id="PF00534"/>
    </source>
</evidence>
<dbReference type="SUPFAM" id="SSF53756">
    <property type="entry name" value="UDP-Glycosyltransferase/glycogen phosphorylase"/>
    <property type="match status" value="1"/>
</dbReference>
<dbReference type="EMBL" id="BONU01000033">
    <property type="protein sequence ID" value="GIG75560.1"/>
    <property type="molecule type" value="Genomic_DNA"/>
</dbReference>
<accession>A0A8J3LRP9</accession>
<dbReference type="InterPro" id="IPR001296">
    <property type="entry name" value="Glyco_trans_1"/>
</dbReference>
<feature type="domain" description="Glycosyl transferase family 1" evidence="3">
    <location>
        <begin position="196"/>
        <end position="342"/>
    </location>
</feature>
<evidence type="ECO:0000256" key="1">
    <source>
        <dbReference type="ARBA" id="ARBA00022676"/>
    </source>
</evidence>
<organism evidence="5 6">
    <name type="scientific">Planosporangium flavigriseum</name>
    <dbReference type="NCBI Taxonomy" id="373681"/>
    <lineage>
        <taxon>Bacteria</taxon>
        <taxon>Bacillati</taxon>
        <taxon>Actinomycetota</taxon>
        <taxon>Actinomycetes</taxon>
        <taxon>Micromonosporales</taxon>
        <taxon>Micromonosporaceae</taxon>
        <taxon>Planosporangium</taxon>
    </lineage>
</organism>
<dbReference type="RefSeq" id="WP_168079621.1">
    <property type="nucleotide sequence ID" value="NZ_BAAAQJ010000012.1"/>
</dbReference>
<dbReference type="PANTHER" id="PTHR45947:SF3">
    <property type="entry name" value="SULFOQUINOVOSYL TRANSFERASE SQD2"/>
    <property type="match status" value="1"/>
</dbReference>
<dbReference type="AlphaFoldDB" id="A0A8J3LRP9"/>
<protein>
    <submittedName>
        <fullName evidence="5">Uncharacterized protein</fullName>
    </submittedName>
</protein>
<sequence length="383" mass="41291">MSPTTVATGIDLPLAPSCGSTILCSDTYRVLRGELSTTFFCLPESSPGWDHGFESVVHCQAHKAPYGPDFDAYVTQLTRIVARHLEILQPDVIHAQHLGFGLSLAFCRVAGNIPIVAVAHGTDVIAAAASTQALAALTEVVERSAEVVLPTEALRRQVDELTAGQWTAKLSVVGWGIPLDRVASMHRPSTARALRLLHAGRLDQNKSSVTAVEAMALTKRRHHLRIIGDGDQRESLRRRAIELGVSDQVSFSPFVQRHQLWATFADHDAFLFTTVGLEAFGLVGIEAQAHGLPVMYSAVAGLADSIGDSGLPYRPGDARQLSQAIDLLADDPGLRHSLSTQGIANAHRFDIHHTARGLAHISSRVRGYARVSGVNDPRIDKDA</sequence>
<evidence type="ECO:0000313" key="6">
    <source>
        <dbReference type="Proteomes" id="UP000653674"/>
    </source>
</evidence>
<evidence type="ECO:0000259" key="4">
    <source>
        <dbReference type="Pfam" id="PF13439"/>
    </source>
</evidence>
<reference evidence="5" key="1">
    <citation type="submission" date="2021-01" db="EMBL/GenBank/DDBJ databases">
        <title>Whole genome shotgun sequence of Planosporangium flavigriseum NBRC 105377.</title>
        <authorList>
            <person name="Komaki H."/>
            <person name="Tamura T."/>
        </authorList>
    </citation>
    <scope>NUCLEOTIDE SEQUENCE</scope>
    <source>
        <strain evidence="5">NBRC 105377</strain>
    </source>
</reference>
<dbReference type="Pfam" id="PF13439">
    <property type="entry name" value="Glyco_transf_4"/>
    <property type="match status" value="1"/>
</dbReference>
<dbReference type="CDD" id="cd03801">
    <property type="entry name" value="GT4_PimA-like"/>
    <property type="match status" value="1"/>
</dbReference>
<gene>
    <name evidence="5" type="ORF">Pfl04_39640</name>
</gene>
<dbReference type="InterPro" id="IPR050194">
    <property type="entry name" value="Glycosyltransferase_grp1"/>
</dbReference>
<evidence type="ECO:0000313" key="5">
    <source>
        <dbReference type="EMBL" id="GIG75560.1"/>
    </source>
</evidence>
<keyword evidence="1" id="KW-0328">Glycosyltransferase</keyword>
<keyword evidence="6" id="KW-1185">Reference proteome</keyword>
<name>A0A8J3LRP9_9ACTN</name>
<dbReference type="GO" id="GO:0016757">
    <property type="term" value="F:glycosyltransferase activity"/>
    <property type="evidence" value="ECO:0007669"/>
    <property type="project" value="UniProtKB-KW"/>
</dbReference>
<dbReference type="Gene3D" id="3.40.50.2000">
    <property type="entry name" value="Glycogen Phosphorylase B"/>
    <property type="match status" value="2"/>
</dbReference>
<dbReference type="Proteomes" id="UP000653674">
    <property type="component" value="Unassembled WGS sequence"/>
</dbReference>
<proteinExistence type="predicted"/>
<dbReference type="Pfam" id="PF00534">
    <property type="entry name" value="Glycos_transf_1"/>
    <property type="match status" value="1"/>
</dbReference>
<feature type="domain" description="Glycosyltransferase subfamily 4-like N-terminal" evidence="4">
    <location>
        <begin position="69"/>
        <end position="181"/>
    </location>
</feature>
<dbReference type="GO" id="GO:1901137">
    <property type="term" value="P:carbohydrate derivative biosynthetic process"/>
    <property type="evidence" value="ECO:0007669"/>
    <property type="project" value="UniProtKB-ARBA"/>
</dbReference>
<evidence type="ECO:0000256" key="2">
    <source>
        <dbReference type="ARBA" id="ARBA00022679"/>
    </source>
</evidence>
<comment type="caution">
    <text evidence="5">The sequence shown here is derived from an EMBL/GenBank/DDBJ whole genome shotgun (WGS) entry which is preliminary data.</text>
</comment>